<comment type="caution">
    <text evidence="2">The sequence shown here is derived from an EMBL/GenBank/DDBJ whole genome shotgun (WGS) entry which is preliminary data.</text>
</comment>
<accession>A0A8K0T7H8</accession>
<gene>
    <name evidence="2" type="ORF">B0T11DRAFT_329621</name>
</gene>
<dbReference type="EMBL" id="JAGPXD010000004">
    <property type="protein sequence ID" value="KAH7357731.1"/>
    <property type="molecule type" value="Genomic_DNA"/>
</dbReference>
<protein>
    <submittedName>
        <fullName evidence="2">Uncharacterized protein</fullName>
    </submittedName>
</protein>
<name>A0A8K0T7H8_9PEZI</name>
<keyword evidence="1" id="KW-0732">Signal</keyword>
<evidence type="ECO:0000313" key="3">
    <source>
        <dbReference type="Proteomes" id="UP000813385"/>
    </source>
</evidence>
<keyword evidence="3" id="KW-1185">Reference proteome</keyword>
<evidence type="ECO:0000313" key="2">
    <source>
        <dbReference type="EMBL" id="KAH7357731.1"/>
    </source>
</evidence>
<dbReference type="Proteomes" id="UP000813385">
    <property type="component" value="Unassembled WGS sequence"/>
</dbReference>
<proteinExistence type="predicted"/>
<dbReference type="OrthoDB" id="5220417at2759"/>
<evidence type="ECO:0000256" key="1">
    <source>
        <dbReference type="SAM" id="SignalP"/>
    </source>
</evidence>
<reference evidence="2" key="1">
    <citation type="journal article" date="2021" name="Nat. Commun.">
        <title>Genetic determinants of endophytism in the Arabidopsis root mycobiome.</title>
        <authorList>
            <person name="Mesny F."/>
            <person name="Miyauchi S."/>
            <person name="Thiergart T."/>
            <person name="Pickel B."/>
            <person name="Atanasova L."/>
            <person name="Karlsson M."/>
            <person name="Huettel B."/>
            <person name="Barry K.W."/>
            <person name="Haridas S."/>
            <person name="Chen C."/>
            <person name="Bauer D."/>
            <person name="Andreopoulos W."/>
            <person name="Pangilinan J."/>
            <person name="LaButti K."/>
            <person name="Riley R."/>
            <person name="Lipzen A."/>
            <person name="Clum A."/>
            <person name="Drula E."/>
            <person name="Henrissat B."/>
            <person name="Kohler A."/>
            <person name="Grigoriev I.V."/>
            <person name="Martin F.M."/>
            <person name="Hacquard S."/>
        </authorList>
    </citation>
    <scope>NUCLEOTIDE SEQUENCE</scope>
    <source>
        <strain evidence="2">MPI-CAGE-AT-0016</strain>
    </source>
</reference>
<dbReference type="AlphaFoldDB" id="A0A8K0T7H8"/>
<feature type="chain" id="PRO_5035435324" evidence="1">
    <location>
        <begin position="22"/>
        <end position="73"/>
    </location>
</feature>
<sequence>MKFTSLSIIATLALTSTALRAEEKQFTEGDSELTKLACDGDCYNQCFLDWCITPDPFGNLSCIIACSDICGCL</sequence>
<feature type="signal peptide" evidence="1">
    <location>
        <begin position="1"/>
        <end position="21"/>
    </location>
</feature>
<organism evidence="2 3">
    <name type="scientific">Plectosphaerella cucumerina</name>
    <dbReference type="NCBI Taxonomy" id="40658"/>
    <lineage>
        <taxon>Eukaryota</taxon>
        <taxon>Fungi</taxon>
        <taxon>Dikarya</taxon>
        <taxon>Ascomycota</taxon>
        <taxon>Pezizomycotina</taxon>
        <taxon>Sordariomycetes</taxon>
        <taxon>Hypocreomycetidae</taxon>
        <taxon>Glomerellales</taxon>
        <taxon>Plectosphaerellaceae</taxon>
        <taxon>Plectosphaerella</taxon>
    </lineage>
</organism>